<evidence type="ECO:0000256" key="5">
    <source>
        <dbReference type="ARBA" id="ARBA00093797"/>
    </source>
</evidence>
<evidence type="ECO:0000313" key="7">
    <source>
        <dbReference type="Proteomes" id="UP000251576"/>
    </source>
</evidence>
<keyword evidence="2" id="KW-0963">Cytoplasm</keyword>
<keyword evidence="6" id="KW-0966">Cell projection</keyword>
<gene>
    <name evidence="6" type="ORF">DP202_17110</name>
</gene>
<accession>A0A330GCY0</accession>
<name>A0A330GCY0_ENTCL</name>
<keyword evidence="4" id="KW-0143">Chaperone</keyword>
<evidence type="ECO:0000256" key="3">
    <source>
        <dbReference type="ARBA" id="ARBA00022795"/>
    </source>
</evidence>
<keyword evidence="3" id="KW-1005">Bacterial flagellum biogenesis</keyword>
<keyword evidence="6" id="KW-0282">Flagellum</keyword>
<dbReference type="InterPro" id="IPR008622">
    <property type="entry name" value="FliT"/>
</dbReference>
<dbReference type="EMBL" id="QMDH01000031">
    <property type="protein sequence ID" value="RAZ65292.1"/>
    <property type="molecule type" value="Genomic_DNA"/>
</dbReference>
<evidence type="ECO:0000256" key="4">
    <source>
        <dbReference type="ARBA" id="ARBA00023186"/>
    </source>
</evidence>
<keyword evidence="6" id="KW-0969">Cilium</keyword>
<dbReference type="GO" id="GO:0044781">
    <property type="term" value="P:bacterial-type flagellum organization"/>
    <property type="evidence" value="ECO:0007669"/>
    <property type="project" value="UniProtKB-KW"/>
</dbReference>
<comment type="caution">
    <text evidence="6">The sequence shown here is derived from an EMBL/GenBank/DDBJ whole genome shotgun (WGS) entry which is preliminary data.</text>
</comment>
<protein>
    <recommendedName>
        <fullName evidence="5">Flagellar protein FliT</fullName>
    </recommendedName>
</protein>
<evidence type="ECO:0000313" key="6">
    <source>
        <dbReference type="EMBL" id="RAZ65292.1"/>
    </source>
</evidence>
<reference evidence="6 7" key="1">
    <citation type="submission" date="2018-06" db="EMBL/GenBank/DDBJ databases">
        <title>ACT-28, a chromosomally-encoded AmpC with carbapenemase activity from Enterobacter kobei.</title>
        <authorList>
            <person name="Jousset A.B."/>
            <person name="Oueslati S."/>
            <person name="Bernabeu S."/>
            <person name="Takissian J."/>
            <person name="Creton E."/>
            <person name="Vogel A."/>
            <person name="Cotellon G."/>
            <person name="Bonnin R.A."/>
            <person name="Dortet L."/>
            <person name="Naas T."/>
        </authorList>
    </citation>
    <scope>NUCLEOTIDE SEQUENCE [LARGE SCALE GENOMIC DNA]</scope>
    <source>
        <strain evidence="6 7">99B3</strain>
    </source>
</reference>
<dbReference type="Pfam" id="PF05400">
    <property type="entry name" value="FliT"/>
    <property type="match status" value="1"/>
</dbReference>
<proteinExistence type="predicted"/>
<dbReference type="NCBIfam" id="NF007836">
    <property type="entry name" value="PRK10548.1"/>
    <property type="match status" value="1"/>
</dbReference>
<evidence type="ECO:0000256" key="1">
    <source>
        <dbReference type="ARBA" id="ARBA00004514"/>
    </source>
</evidence>
<dbReference type="Gene3D" id="1.20.58.380">
    <property type="entry name" value="Flagellar protein flit"/>
    <property type="match status" value="1"/>
</dbReference>
<dbReference type="RefSeq" id="WP_045331632.1">
    <property type="nucleotide sequence ID" value="NZ_CABMNQ010000031.1"/>
</dbReference>
<dbReference type="Proteomes" id="UP000251576">
    <property type="component" value="Unassembled WGS sequence"/>
</dbReference>
<sequence>MDVHFGLLQHYQQLLTTSNTMLVLTQAGRWDELIAYEVDYLTSVEKLTMFQDASEIPPHIQAQIRPILRKILDNEIELKTLLHQRMEELKALVGQTSRQHNLNSTYGRLSGNVLFPSDL</sequence>
<evidence type="ECO:0000256" key="2">
    <source>
        <dbReference type="ARBA" id="ARBA00022490"/>
    </source>
</evidence>
<dbReference type="AlphaFoldDB" id="A0A330GCY0"/>
<organism evidence="6 7">
    <name type="scientific">Enterobacter cloacae</name>
    <dbReference type="NCBI Taxonomy" id="550"/>
    <lineage>
        <taxon>Bacteria</taxon>
        <taxon>Pseudomonadati</taxon>
        <taxon>Pseudomonadota</taxon>
        <taxon>Gammaproteobacteria</taxon>
        <taxon>Enterobacterales</taxon>
        <taxon>Enterobacteriaceae</taxon>
        <taxon>Enterobacter</taxon>
        <taxon>Enterobacter cloacae complex</taxon>
    </lineage>
</organism>
<comment type="subcellular location">
    <subcellularLocation>
        <location evidence="1">Cytoplasm</location>
        <location evidence="1">Cytosol</location>
    </subcellularLocation>
</comment>